<name>A0A9D9DJJ8_9BACT</name>
<dbReference type="EMBL" id="JADINB010000041">
    <property type="protein sequence ID" value="MBO8428658.1"/>
    <property type="molecule type" value="Genomic_DNA"/>
</dbReference>
<reference evidence="2" key="2">
    <citation type="journal article" date="2021" name="PeerJ">
        <title>Extensive microbial diversity within the chicken gut microbiome revealed by metagenomics and culture.</title>
        <authorList>
            <person name="Gilroy R."/>
            <person name="Ravi A."/>
            <person name="Getino M."/>
            <person name="Pursley I."/>
            <person name="Horton D.L."/>
            <person name="Alikhan N.F."/>
            <person name="Baker D."/>
            <person name="Gharbi K."/>
            <person name="Hall N."/>
            <person name="Watson M."/>
            <person name="Adriaenssens E.M."/>
            <person name="Foster-Nyarko E."/>
            <person name="Jarju S."/>
            <person name="Secka A."/>
            <person name="Antonio M."/>
            <person name="Oren A."/>
            <person name="Chaudhuri R.R."/>
            <person name="La Ragione R."/>
            <person name="Hildebrand F."/>
            <person name="Pallen M.J."/>
        </authorList>
    </citation>
    <scope>NUCLEOTIDE SEQUENCE</scope>
    <source>
        <strain evidence="2">15467</strain>
    </source>
</reference>
<organism evidence="2 3">
    <name type="scientific">Candidatus Egerieousia excrementavium</name>
    <dbReference type="NCBI Taxonomy" id="2840778"/>
    <lineage>
        <taxon>Bacteria</taxon>
        <taxon>Pseudomonadati</taxon>
        <taxon>Bacteroidota</taxon>
        <taxon>Bacteroidia</taxon>
        <taxon>Bacteroidales</taxon>
        <taxon>Candidatus Egerieousia</taxon>
    </lineage>
</organism>
<comment type="caution">
    <text evidence="2">The sequence shown here is derived from an EMBL/GenBank/DDBJ whole genome shotgun (WGS) entry which is preliminary data.</text>
</comment>
<dbReference type="InterPro" id="IPR008969">
    <property type="entry name" value="CarboxyPept-like_regulatory"/>
</dbReference>
<dbReference type="Proteomes" id="UP000823635">
    <property type="component" value="Unassembled WGS sequence"/>
</dbReference>
<dbReference type="SUPFAM" id="SSF49464">
    <property type="entry name" value="Carboxypeptidase regulatory domain-like"/>
    <property type="match status" value="1"/>
</dbReference>
<proteinExistence type="predicted"/>
<keyword evidence="2" id="KW-0378">Hydrolase</keyword>
<accession>A0A9D9DJJ8</accession>
<evidence type="ECO:0000313" key="2">
    <source>
        <dbReference type="EMBL" id="MBO8428658.1"/>
    </source>
</evidence>
<sequence>MSRFVRIAVAFVLLMSAFIPMADGQQITKVKGVVTDSETGEPVPFAVVYFKGTTVGVTTDMEGLYYIETRQSVSDTIMVELMGYDVQQMRINVGGYTEANFILHPSMEFLDAIVVKPDDSRTKAFVRRIYEAKKRNNPAGLESFSCKTYNKMELGITNLNPKMKNKIFQKNFGFVFMYMDTSVISGKPYLPVMISETSSRLYSRKNPPLNREIIEASRISGIDNEYSLSQFTGQMHMRVDLYENYVDMFDIKIASPLNEHGFLYYDYYLVDSLSIDGRKTYKLRFHPKSVSSPVFDGEIQIDSATMALREAHVKLMKGVNVNWIRDMVVDVEYQLADDSTWFYKGEKLYLDFSVTMNDSSKLVSFIGNKTTDYSDVQIGKEIPEPVLRHSTNVVMNEDVVNNSEEFWERERPFALSQKEQNIYHMVDSIKRVPLFNTIYNLVYTLIKGYYKAGPIEIGPYYKLVSFNNLEGLRMQFGARTTSEFSKKLRLTGHVAYGTKDGVFKGGGSVEYMFNRHPVRKLTATYRHDAMQLGAGEHAFSEGNILGSLLSRGSDRLSMVDRFSLRYDHEWREWLNTQFYLEGGEIHGNRYVPLYFTDGTEAGSVNSTVLGLALRFGWNESVTRGHFDIYRMIGDYPVLKLDFKMGIKDLFGSQYEFYRAEAGLDYNLALPPLGVSRFSVTAGKIWGRLPYPLLKLHEGNATYFNNPGSFSCMNYYEFASDRWVSWFYEHDFKGFFLSKIPLLKRLKWREVVSFRGVVGTLEDKNNGGADHIAQAASDNLDKAKLLFPDGMSDVSKPYMEAGVGITNIFKIFRVDSYWRLNHRHNYLGEKNTNWVVNFGIELRF</sequence>
<feature type="chain" id="PRO_5039547130" evidence="1">
    <location>
        <begin position="23"/>
        <end position="843"/>
    </location>
</feature>
<protein>
    <submittedName>
        <fullName evidence="2">Carboxypeptidase-like regulatory domain-containing protein</fullName>
    </submittedName>
</protein>
<dbReference type="GO" id="GO:0004180">
    <property type="term" value="F:carboxypeptidase activity"/>
    <property type="evidence" value="ECO:0007669"/>
    <property type="project" value="UniProtKB-KW"/>
</dbReference>
<keyword evidence="2" id="KW-0645">Protease</keyword>
<evidence type="ECO:0000256" key="1">
    <source>
        <dbReference type="SAM" id="SignalP"/>
    </source>
</evidence>
<dbReference type="AlphaFoldDB" id="A0A9D9DJJ8"/>
<keyword evidence="2" id="KW-0121">Carboxypeptidase</keyword>
<dbReference type="Pfam" id="PF13715">
    <property type="entry name" value="CarbopepD_reg_2"/>
    <property type="match status" value="1"/>
</dbReference>
<evidence type="ECO:0000313" key="3">
    <source>
        <dbReference type="Proteomes" id="UP000823635"/>
    </source>
</evidence>
<keyword evidence="1" id="KW-0732">Signal</keyword>
<dbReference type="Pfam" id="PF18939">
    <property type="entry name" value="DUF5686"/>
    <property type="match status" value="1"/>
</dbReference>
<dbReference type="InterPro" id="IPR043741">
    <property type="entry name" value="DUF5686"/>
</dbReference>
<dbReference type="Gene3D" id="2.60.40.1120">
    <property type="entry name" value="Carboxypeptidase-like, regulatory domain"/>
    <property type="match status" value="1"/>
</dbReference>
<reference evidence="2" key="1">
    <citation type="submission" date="2020-10" db="EMBL/GenBank/DDBJ databases">
        <authorList>
            <person name="Gilroy R."/>
        </authorList>
    </citation>
    <scope>NUCLEOTIDE SEQUENCE</scope>
    <source>
        <strain evidence="2">15467</strain>
    </source>
</reference>
<feature type="signal peptide" evidence="1">
    <location>
        <begin position="1"/>
        <end position="22"/>
    </location>
</feature>
<gene>
    <name evidence="2" type="ORF">IAC68_01840</name>
</gene>